<dbReference type="Pfam" id="PF01738">
    <property type="entry name" value="DLH"/>
    <property type="match status" value="1"/>
</dbReference>
<dbReference type="PANTHER" id="PTHR22946:SF0">
    <property type="entry name" value="DIENELACTONE HYDROLASE DOMAIN-CONTAINING PROTEIN"/>
    <property type="match status" value="1"/>
</dbReference>
<dbReference type="AlphaFoldDB" id="A0A418Q2R6"/>
<dbReference type="Proteomes" id="UP000285023">
    <property type="component" value="Unassembled WGS sequence"/>
</dbReference>
<protein>
    <submittedName>
        <fullName evidence="2">Dienelactone hydrolase family protein</fullName>
    </submittedName>
</protein>
<dbReference type="InterPro" id="IPR002925">
    <property type="entry name" value="Dienelactn_hydro"/>
</dbReference>
<proteinExistence type="predicted"/>
<reference evidence="2 3" key="1">
    <citation type="submission" date="2018-09" db="EMBL/GenBank/DDBJ databases">
        <title>Sphingomonas sp. DAC4.</title>
        <authorList>
            <person name="Seo T."/>
        </authorList>
    </citation>
    <scope>NUCLEOTIDE SEQUENCE [LARGE SCALE GENOMIC DNA]</scope>
    <source>
        <strain evidence="2 3">DAC4</strain>
    </source>
</reference>
<feature type="domain" description="Dienelactone hydrolase" evidence="1">
    <location>
        <begin position="28"/>
        <end position="235"/>
    </location>
</feature>
<evidence type="ECO:0000313" key="2">
    <source>
        <dbReference type="EMBL" id="RIX32245.1"/>
    </source>
</evidence>
<keyword evidence="2" id="KW-0378">Hydrolase</keyword>
<dbReference type="SUPFAM" id="SSF53474">
    <property type="entry name" value="alpha/beta-Hydrolases"/>
    <property type="match status" value="1"/>
</dbReference>
<dbReference type="InterPro" id="IPR050261">
    <property type="entry name" value="FrsA_esterase"/>
</dbReference>
<dbReference type="Gene3D" id="3.40.50.1820">
    <property type="entry name" value="alpha/beta hydrolase"/>
    <property type="match status" value="1"/>
</dbReference>
<dbReference type="GO" id="GO:0016787">
    <property type="term" value="F:hydrolase activity"/>
    <property type="evidence" value="ECO:0007669"/>
    <property type="project" value="UniProtKB-KW"/>
</dbReference>
<sequence>MSEQQSLTQDYNGQTVEHVIVHDGSGRTLPTVIIIPTVMGVQPLEIGFAEKLNALGYHAVVADLFGRRFEAGVDKEAAFAAMGELRADRPALRDRLLSIVSLVRQRDHVDRSKIAVIGYCFGGQCALDVARSGADVAGVASFHGLFDPPGLPPQPIKAKVVAYHGWDDPMVPPEAVVALGKELTDGGADWQIHAYGHVGHGFTNPNAHQIGIAGVAYNEAAARRSWASLEDYLAELFG</sequence>
<organism evidence="2 3">
    <name type="scientific">Sphingomonas edaphi</name>
    <dbReference type="NCBI Taxonomy" id="2315689"/>
    <lineage>
        <taxon>Bacteria</taxon>
        <taxon>Pseudomonadati</taxon>
        <taxon>Pseudomonadota</taxon>
        <taxon>Alphaproteobacteria</taxon>
        <taxon>Sphingomonadales</taxon>
        <taxon>Sphingomonadaceae</taxon>
        <taxon>Sphingomonas</taxon>
    </lineage>
</organism>
<dbReference type="OrthoDB" id="9787933at2"/>
<comment type="caution">
    <text evidence="2">The sequence shown here is derived from an EMBL/GenBank/DDBJ whole genome shotgun (WGS) entry which is preliminary data.</text>
</comment>
<evidence type="ECO:0000259" key="1">
    <source>
        <dbReference type="Pfam" id="PF01738"/>
    </source>
</evidence>
<dbReference type="RefSeq" id="WP_119532000.1">
    <property type="nucleotide sequence ID" value="NZ_QXTF01000001.1"/>
</dbReference>
<name>A0A418Q2R6_9SPHN</name>
<evidence type="ECO:0000313" key="3">
    <source>
        <dbReference type="Proteomes" id="UP000285023"/>
    </source>
</evidence>
<keyword evidence="3" id="KW-1185">Reference proteome</keyword>
<accession>A0A418Q2R6</accession>
<dbReference type="InterPro" id="IPR029058">
    <property type="entry name" value="AB_hydrolase_fold"/>
</dbReference>
<dbReference type="EMBL" id="QXTF01000001">
    <property type="protein sequence ID" value="RIX32245.1"/>
    <property type="molecule type" value="Genomic_DNA"/>
</dbReference>
<dbReference type="PANTHER" id="PTHR22946">
    <property type="entry name" value="DIENELACTONE HYDROLASE DOMAIN-CONTAINING PROTEIN-RELATED"/>
    <property type="match status" value="1"/>
</dbReference>
<gene>
    <name evidence="2" type="ORF">D3M59_04590</name>
</gene>